<organism evidence="2 3">
    <name type="scientific">Sporocytophaga myxococcoides</name>
    <dbReference type="NCBI Taxonomy" id="153721"/>
    <lineage>
        <taxon>Bacteria</taxon>
        <taxon>Pseudomonadati</taxon>
        <taxon>Bacteroidota</taxon>
        <taxon>Cytophagia</taxon>
        <taxon>Cytophagales</taxon>
        <taxon>Cytophagaceae</taxon>
        <taxon>Sporocytophaga</taxon>
    </lineage>
</organism>
<dbReference type="OrthoDB" id="640949at2"/>
<gene>
    <name evidence="2" type="ORF">MYP_1118</name>
</gene>
<dbReference type="InterPro" id="IPR026444">
    <property type="entry name" value="Secre_tail"/>
</dbReference>
<evidence type="ECO:0000313" key="2">
    <source>
        <dbReference type="EMBL" id="GAL83890.1"/>
    </source>
</evidence>
<comment type="caution">
    <text evidence="2">The sequence shown here is derived from an EMBL/GenBank/DDBJ whole genome shotgun (WGS) entry which is preliminary data.</text>
</comment>
<dbReference type="eggNOG" id="ENOG5030YA3">
    <property type="taxonomic scope" value="Bacteria"/>
</dbReference>
<sequence>MKKQLLFIASLFAAFNLSAQTQLPNSNFEEWSTDEESESEQPTSWLPATDCDVTPCLVYSEKTTDSHSGSAVKIITLKDSESGEVSSSVLGAFVFPFADKPTKVTFWYKSSATAGATIQLNTGNIFAPVTVGQGIGIFSASTEFKKAEFDVTYSSEDAPLFVIFGVSLADDEISETDYIIIDDVQLVYDVTSISNKQMADLVGSNIVTNSLNLKSNVDELYVYNSSGILALSAANTQNADFSSLPEGLYMVTLKKGNSVGTMKVIKK</sequence>
<keyword evidence="3" id="KW-1185">Reference proteome</keyword>
<dbReference type="Gene3D" id="2.60.120.260">
    <property type="entry name" value="Galactose-binding domain-like"/>
    <property type="match status" value="1"/>
</dbReference>
<evidence type="ECO:0008006" key="4">
    <source>
        <dbReference type="Google" id="ProtNLM"/>
    </source>
</evidence>
<dbReference type="NCBIfam" id="TIGR04183">
    <property type="entry name" value="Por_Secre_tail"/>
    <property type="match status" value="1"/>
</dbReference>
<dbReference type="EMBL" id="BBLT01000002">
    <property type="protein sequence ID" value="GAL83890.1"/>
    <property type="molecule type" value="Genomic_DNA"/>
</dbReference>
<reference evidence="2 3" key="1">
    <citation type="submission" date="2014-09" db="EMBL/GenBank/DDBJ databases">
        <title>Sporocytophaga myxococcoides PG-01 genome sequencing.</title>
        <authorList>
            <person name="Liu L."/>
            <person name="Gao P.J."/>
            <person name="Chen G.J."/>
            <person name="Wang L.S."/>
        </authorList>
    </citation>
    <scope>NUCLEOTIDE SEQUENCE [LARGE SCALE GENOMIC DNA]</scope>
    <source>
        <strain evidence="2 3">PG-01</strain>
    </source>
</reference>
<evidence type="ECO:0000256" key="1">
    <source>
        <dbReference type="SAM" id="SignalP"/>
    </source>
</evidence>
<proteinExistence type="predicted"/>
<feature type="chain" id="PRO_5001937166" description="Secretion system C-terminal sorting domain-containing protein" evidence="1">
    <location>
        <begin position="20"/>
        <end position="267"/>
    </location>
</feature>
<keyword evidence="1" id="KW-0732">Signal</keyword>
<dbReference type="RefSeq" id="WP_045459610.1">
    <property type="nucleotide sequence ID" value="NZ_BBLT01000002.1"/>
</dbReference>
<feature type="signal peptide" evidence="1">
    <location>
        <begin position="1"/>
        <end position="19"/>
    </location>
</feature>
<name>A0A098LAG3_9BACT</name>
<dbReference type="AlphaFoldDB" id="A0A098LAG3"/>
<dbReference type="Proteomes" id="UP000030185">
    <property type="component" value="Unassembled WGS sequence"/>
</dbReference>
<evidence type="ECO:0000313" key="3">
    <source>
        <dbReference type="Proteomes" id="UP000030185"/>
    </source>
</evidence>
<protein>
    <recommendedName>
        <fullName evidence="4">Secretion system C-terminal sorting domain-containing protein</fullName>
    </recommendedName>
</protein>
<accession>A0A098LAG3</accession>